<comment type="caution">
    <text evidence="1">The sequence shown here is derived from an EMBL/GenBank/DDBJ whole genome shotgun (WGS) entry which is preliminary data.</text>
</comment>
<dbReference type="AlphaFoldDB" id="A0A9X4MD76"/>
<name>A0A9X4MD76_9BACT</name>
<dbReference type="Proteomes" id="UP001154240">
    <property type="component" value="Unassembled WGS sequence"/>
</dbReference>
<proteinExistence type="predicted"/>
<evidence type="ECO:0000313" key="1">
    <source>
        <dbReference type="EMBL" id="MDG4475439.1"/>
    </source>
</evidence>
<protein>
    <recommendedName>
        <fullName evidence="3">Phage tail protein</fullName>
    </recommendedName>
</protein>
<reference evidence="1" key="2">
    <citation type="submission" date="2022-10" db="EMBL/GenBank/DDBJ databases">
        <authorList>
            <person name="Aronson H.S."/>
        </authorList>
    </citation>
    <scope>NUCLEOTIDE SEQUENCE</scope>
    <source>
        <strain evidence="1">RS19-109</strain>
    </source>
</reference>
<evidence type="ECO:0008006" key="3">
    <source>
        <dbReference type="Google" id="ProtNLM"/>
    </source>
</evidence>
<keyword evidence="2" id="KW-1185">Reference proteome</keyword>
<evidence type="ECO:0000313" key="2">
    <source>
        <dbReference type="Proteomes" id="UP001154240"/>
    </source>
</evidence>
<reference evidence="1" key="1">
    <citation type="journal article" date="2022" name="bioRxiv">
        <title>Thiovibrio frasassiensisgen. nov., sp. nov., an autotrophic, elemental sulfur disproportionating bacterium isolated from sulfidic karst sediment, and proposal of Thiovibrionaceae fam. nov.</title>
        <authorList>
            <person name="Aronson H."/>
            <person name="Thomas C."/>
            <person name="Bhattacharyya M."/>
            <person name="Eckstein S."/>
            <person name="Jensen S."/>
            <person name="Barco R."/>
            <person name="Macalady J."/>
            <person name="Amend J."/>
        </authorList>
    </citation>
    <scope>NUCLEOTIDE SEQUENCE</scope>
    <source>
        <strain evidence="1">RS19-109</strain>
    </source>
</reference>
<dbReference type="RefSeq" id="WP_307632411.1">
    <property type="nucleotide sequence ID" value="NZ_JAPHEH010000001.1"/>
</dbReference>
<accession>A0A9X4MD76</accession>
<gene>
    <name evidence="1" type="ORF">OLX77_04610</name>
</gene>
<sequence>MSEYVSRVLLEVNGQEIDDFKTVTEGEVELAKQVKLMNKTGSMDTTPRYTVDVEYVVPADAPEFDFEGVKNGTLTIDKQNGVRVTYTGVTRLKIGSVKYDGDNEATKTINFGAAGKV</sequence>
<dbReference type="EMBL" id="JAPHEH010000001">
    <property type="protein sequence ID" value="MDG4475439.1"/>
    <property type="molecule type" value="Genomic_DNA"/>
</dbReference>
<organism evidence="1 2">
    <name type="scientific">Thiovibrio frasassiensis</name>
    <dbReference type="NCBI Taxonomy" id="2984131"/>
    <lineage>
        <taxon>Bacteria</taxon>
        <taxon>Pseudomonadati</taxon>
        <taxon>Thermodesulfobacteriota</taxon>
        <taxon>Desulfobulbia</taxon>
        <taxon>Desulfobulbales</taxon>
        <taxon>Thiovibrionaceae</taxon>
        <taxon>Thiovibrio</taxon>
    </lineage>
</organism>